<comment type="similarity">
    <text evidence="1">Belongs to the iron-containing alcohol dehydrogenase family.</text>
</comment>
<feature type="domain" description="Alcohol dehydrogenase iron-type/glycerol dehydrogenase GldA" evidence="4">
    <location>
        <begin position="7"/>
        <end position="175"/>
    </location>
</feature>
<dbReference type="PANTHER" id="PTHR11496:SF102">
    <property type="entry name" value="ALCOHOL DEHYDROGENASE 4"/>
    <property type="match status" value="1"/>
</dbReference>
<evidence type="ECO:0000259" key="5">
    <source>
        <dbReference type="Pfam" id="PF25137"/>
    </source>
</evidence>
<gene>
    <name evidence="6" type="ORF">A3F84_08975</name>
</gene>
<dbReference type="PROSITE" id="PS00060">
    <property type="entry name" value="ADH_IRON_2"/>
    <property type="match status" value="1"/>
</dbReference>
<dbReference type="InterPro" id="IPR056798">
    <property type="entry name" value="ADH_Fe_C"/>
</dbReference>
<organism evidence="6 7">
    <name type="scientific">Handelsmanbacteria sp. (strain RIFCSPLOWO2_12_FULL_64_10)</name>
    <dbReference type="NCBI Taxonomy" id="1817868"/>
    <lineage>
        <taxon>Bacteria</taxon>
        <taxon>Candidatus Handelsmaniibacteriota</taxon>
    </lineage>
</organism>
<sequence>MFEYFSPTRLIVGRGAIGRVPDLIREQGVRRGLVVTDPGLVAAGVAGRVLDVLRGADVPFAVYDRVEANPPFANVDEAYGVYVKERCDYLIGLGGGSSMDVAKCAGAAAAHDGQWRDLIGIGKCRNRIPFLLCVPTTYGTGSEVTPFAVVTDVETKFKASIGSPLITAHAGVLDPDLSVGLPLPIAGATGMDALTHAVESCVALTANPISEGLALHAIRLIGENLRQAAASDHNDEATERMLIASTVAGMAFSQTRLGNVHAMSHPVGGHFGVPHGVANAIILTRVMAYNSMACPQKFAEVARALGEPLEGLTTMAAAAASVEAVRRLGRDVGIPDGLAKVGVKKEAIPVLAEDAMKSGNILINPRKTRIEDIIRLYEESM</sequence>
<evidence type="ECO:0000256" key="1">
    <source>
        <dbReference type="ARBA" id="ARBA00007358"/>
    </source>
</evidence>
<dbReference type="InterPro" id="IPR018211">
    <property type="entry name" value="ADH_Fe_CS"/>
</dbReference>
<evidence type="ECO:0000259" key="4">
    <source>
        <dbReference type="Pfam" id="PF00465"/>
    </source>
</evidence>
<feature type="domain" description="Fe-containing alcohol dehydrogenase-like C-terminal" evidence="5">
    <location>
        <begin position="188"/>
        <end position="381"/>
    </location>
</feature>
<keyword evidence="2" id="KW-0560">Oxidoreductase</keyword>
<dbReference type="PANTHER" id="PTHR11496">
    <property type="entry name" value="ALCOHOL DEHYDROGENASE"/>
    <property type="match status" value="1"/>
</dbReference>
<dbReference type="Pfam" id="PF00465">
    <property type="entry name" value="Fe-ADH"/>
    <property type="match status" value="1"/>
</dbReference>
<evidence type="ECO:0000256" key="3">
    <source>
        <dbReference type="ARBA" id="ARBA00023027"/>
    </source>
</evidence>
<dbReference type="Gene3D" id="3.40.50.1970">
    <property type="match status" value="1"/>
</dbReference>
<dbReference type="Proteomes" id="UP000178606">
    <property type="component" value="Unassembled WGS sequence"/>
</dbReference>
<dbReference type="AlphaFoldDB" id="A0A1F6C7E8"/>
<name>A0A1F6C7E8_HANXR</name>
<dbReference type="SUPFAM" id="SSF56796">
    <property type="entry name" value="Dehydroquinate synthase-like"/>
    <property type="match status" value="1"/>
</dbReference>
<keyword evidence="3" id="KW-0520">NAD</keyword>
<accession>A0A1F6C7E8</accession>
<dbReference type="Pfam" id="PF25137">
    <property type="entry name" value="ADH_Fe_C"/>
    <property type="match status" value="1"/>
</dbReference>
<dbReference type="GO" id="GO:0004022">
    <property type="term" value="F:alcohol dehydrogenase (NAD+) activity"/>
    <property type="evidence" value="ECO:0007669"/>
    <property type="project" value="TreeGrafter"/>
</dbReference>
<evidence type="ECO:0000313" key="6">
    <source>
        <dbReference type="EMBL" id="OGG45065.1"/>
    </source>
</evidence>
<dbReference type="Gene3D" id="1.20.1090.10">
    <property type="entry name" value="Dehydroquinate synthase-like - alpha domain"/>
    <property type="match status" value="1"/>
</dbReference>
<dbReference type="FunFam" id="3.40.50.1970:FF:000003">
    <property type="entry name" value="Alcohol dehydrogenase, iron-containing"/>
    <property type="match status" value="1"/>
</dbReference>
<protein>
    <submittedName>
        <fullName evidence="6">Uncharacterized protein</fullName>
    </submittedName>
</protein>
<dbReference type="CDD" id="cd08551">
    <property type="entry name" value="Fe-ADH"/>
    <property type="match status" value="1"/>
</dbReference>
<proteinExistence type="inferred from homology"/>
<reference evidence="6 7" key="1">
    <citation type="journal article" date="2016" name="Nat. Commun.">
        <title>Thousands of microbial genomes shed light on interconnected biogeochemical processes in an aquifer system.</title>
        <authorList>
            <person name="Anantharaman K."/>
            <person name="Brown C.T."/>
            <person name="Hug L.A."/>
            <person name="Sharon I."/>
            <person name="Castelle C.J."/>
            <person name="Probst A.J."/>
            <person name="Thomas B.C."/>
            <person name="Singh A."/>
            <person name="Wilkins M.J."/>
            <person name="Karaoz U."/>
            <person name="Brodie E.L."/>
            <person name="Williams K.H."/>
            <person name="Hubbard S.S."/>
            <person name="Banfield J.F."/>
        </authorList>
    </citation>
    <scope>NUCLEOTIDE SEQUENCE [LARGE SCALE GENOMIC DNA]</scope>
    <source>
        <strain evidence="7">RIFCSPLOWO2_12_FULL_64_10</strain>
    </source>
</reference>
<dbReference type="InterPro" id="IPR039697">
    <property type="entry name" value="Alcohol_dehydrogenase_Fe"/>
</dbReference>
<dbReference type="InterPro" id="IPR001670">
    <property type="entry name" value="ADH_Fe/GldA"/>
</dbReference>
<dbReference type="FunFam" id="1.20.1090.10:FF:000001">
    <property type="entry name" value="Aldehyde-alcohol dehydrogenase"/>
    <property type="match status" value="1"/>
</dbReference>
<dbReference type="EMBL" id="MFKF01000389">
    <property type="protein sequence ID" value="OGG45065.1"/>
    <property type="molecule type" value="Genomic_DNA"/>
</dbReference>
<evidence type="ECO:0000256" key="2">
    <source>
        <dbReference type="ARBA" id="ARBA00023002"/>
    </source>
</evidence>
<evidence type="ECO:0000313" key="7">
    <source>
        <dbReference type="Proteomes" id="UP000178606"/>
    </source>
</evidence>
<dbReference type="GO" id="GO:0046872">
    <property type="term" value="F:metal ion binding"/>
    <property type="evidence" value="ECO:0007669"/>
    <property type="project" value="InterPro"/>
</dbReference>
<comment type="caution">
    <text evidence="6">The sequence shown here is derived from an EMBL/GenBank/DDBJ whole genome shotgun (WGS) entry which is preliminary data.</text>
</comment>